<dbReference type="PANTHER" id="PTHR21666">
    <property type="entry name" value="PEPTIDASE-RELATED"/>
    <property type="match status" value="1"/>
</dbReference>
<keyword evidence="2" id="KW-1133">Transmembrane helix</keyword>
<name>A0A6J4KHB0_9CYAN</name>
<feature type="transmembrane region" description="Helical" evidence="2">
    <location>
        <begin position="25"/>
        <end position="47"/>
    </location>
</feature>
<dbReference type="SMART" id="SM00257">
    <property type="entry name" value="LysM"/>
    <property type="match status" value="1"/>
</dbReference>
<sequence>MQVRPRYNPPFHSTQKLSIVRNKYFFLYIMTLKRLFLLISALLWSIAPVGKTADYTEAAPANLPSGTPVENPDPARDCPSPAMSRLRRHTAAQGETIESIARQYNVIPAALIGINPMLRGGRVSAGSAIVIPPYSGIEVEVPAGWNWQKLAEAYKVRADLLFEANGCRPLGQTVFVPAVNRLIGPSANPDATPSVQGFPLPAAAVEALRYGRQLHPVSREFFFHSGVDFLASEGTQVLATGEGTVAFAGPQGDYGNLVVVNHQAGKQTRYAHLKDIAVKVAQKVQSGEVLGTVGTTGKRDIPQAHLHFEVRYNSSLGWVAQDPLLYLQATVKK</sequence>
<dbReference type="GO" id="GO:0004222">
    <property type="term" value="F:metalloendopeptidase activity"/>
    <property type="evidence" value="ECO:0007669"/>
    <property type="project" value="TreeGrafter"/>
</dbReference>
<proteinExistence type="predicted"/>
<dbReference type="InterPro" id="IPR036779">
    <property type="entry name" value="LysM_dom_sf"/>
</dbReference>
<dbReference type="EMBL" id="CADCTZ010000050">
    <property type="protein sequence ID" value="CAA9304664.1"/>
    <property type="molecule type" value="Genomic_DNA"/>
</dbReference>
<accession>A0A6J4KHB0</accession>
<dbReference type="Gene3D" id="2.70.70.10">
    <property type="entry name" value="Glucose Permease (Domain IIA)"/>
    <property type="match status" value="1"/>
</dbReference>
<evidence type="ECO:0000256" key="2">
    <source>
        <dbReference type="SAM" id="Phobius"/>
    </source>
</evidence>
<dbReference type="SUPFAM" id="SSF54106">
    <property type="entry name" value="LysM domain"/>
    <property type="match status" value="1"/>
</dbReference>
<dbReference type="InterPro" id="IPR018392">
    <property type="entry name" value="LysM"/>
</dbReference>
<dbReference type="InterPro" id="IPR011055">
    <property type="entry name" value="Dup_hybrid_motif"/>
</dbReference>
<reference evidence="4" key="1">
    <citation type="submission" date="2020-02" db="EMBL/GenBank/DDBJ databases">
        <authorList>
            <person name="Meier V. D."/>
        </authorList>
    </citation>
    <scope>NUCLEOTIDE SEQUENCE</scope>
    <source>
        <strain evidence="4">AVDCRST_MAG84</strain>
    </source>
</reference>
<evidence type="ECO:0000256" key="1">
    <source>
        <dbReference type="SAM" id="MobiDB-lite"/>
    </source>
</evidence>
<protein>
    <submittedName>
        <fullName evidence="4">Peptidase M23</fullName>
    </submittedName>
</protein>
<dbReference type="Gene3D" id="3.10.350.10">
    <property type="entry name" value="LysM domain"/>
    <property type="match status" value="1"/>
</dbReference>
<keyword evidence="2" id="KW-0812">Transmembrane</keyword>
<dbReference type="PROSITE" id="PS51782">
    <property type="entry name" value="LYSM"/>
    <property type="match status" value="1"/>
</dbReference>
<dbReference type="InterPro" id="IPR050570">
    <property type="entry name" value="Cell_wall_metabolism_enzyme"/>
</dbReference>
<dbReference type="CDD" id="cd12797">
    <property type="entry name" value="M23_peptidase"/>
    <property type="match status" value="1"/>
</dbReference>
<gene>
    <name evidence="4" type="ORF">AVDCRST_MAG84-348</name>
</gene>
<evidence type="ECO:0000259" key="3">
    <source>
        <dbReference type="PROSITE" id="PS51782"/>
    </source>
</evidence>
<dbReference type="SUPFAM" id="SSF51261">
    <property type="entry name" value="Duplicated hybrid motif"/>
    <property type="match status" value="1"/>
</dbReference>
<organism evidence="4">
    <name type="scientific">uncultured Microcoleus sp</name>
    <dbReference type="NCBI Taxonomy" id="259945"/>
    <lineage>
        <taxon>Bacteria</taxon>
        <taxon>Bacillati</taxon>
        <taxon>Cyanobacteriota</taxon>
        <taxon>Cyanophyceae</taxon>
        <taxon>Oscillatoriophycideae</taxon>
        <taxon>Oscillatoriales</taxon>
        <taxon>Microcoleaceae</taxon>
        <taxon>Microcoleus</taxon>
        <taxon>environmental samples</taxon>
    </lineage>
</organism>
<dbReference type="InterPro" id="IPR016047">
    <property type="entry name" value="M23ase_b-sheet_dom"/>
</dbReference>
<evidence type="ECO:0000313" key="4">
    <source>
        <dbReference type="EMBL" id="CAA9304664.1"/>
    </source>
</evidence>
<dbReference type="AlphaFoldDB" id="A0A6J4KHB0"/>
<keyword evidence="2" id="KW-0472">Membrane</keyword>
<feature type="domain" description="LysM" evidence="3">
    <location>
        <begin position="87"/>
        <end position="131"/>
    </location>
</feature>
<dbReference type="Pfam" id="PF01551">
    <property type="entry name" value="Peptidase_M23"/>
    <property type="match status" value="1"/>
</dbReference>
<dbReference type="Pfam" id="PF01476">
    <property type="entry name" value="LysM"/>
    <property type="match status" value="1"/>
</dbReference>
<feature type="region of interest" description="Disordered" evidence="1">
    <location>
        <begin position="62"/>
        <end position="88"/>
    </location>
</feature>
<dbReference type="PANTHER" id="PTHR21666:SF290">
    <property type="entry name" value="PEPTIDASE M23 DOMAIN PROTEIN"/>
    <property type="match status" value="1"/>
</dbReference>
<dbReference type="CDD" id="cd00118">
    <property type="entry name" value="LysM"/>
    <property type="match status" value="1"/>
</dbReference>